<keyword evidence="3 5" id="KW-1133">Transmembrane helix</keyword>
<feature type="transmembrane region" description="Helical" evidence="5">
    <location>
        <begin position="49"/>
        <end position="70"/>
    </location>
</feature>
<organism evidence="7 8">
    <name type="scientific">Poriferisphaera corsica</name>
    <dbReference type="NCBI Taxonomy" id="2528020"/>
    <lineage>
        <taxon>Bacteria</taxon>
        <taxon>Pseudomonadati</taxon>
        <taxon>Planctomycetota</taxon>
        <taxon>Phycisphaerae</taxon>
        <taxon>Phycisphaerales</taxon>
        <taxon>Phycisphaeraceae</taxon>
        <taxon>Poriferisphaera</taxon>
    </lineage>
</organism>
<evidence type="ECO:0000256" key="2">
    <source>
        <dbReference type="ARBA" id="ARBA00022692"/>
    </source>
</evidence>
<dbReference type="InterPro" id="IPR006685">
    <property type="entry name" value="MscS_channel_2nd"/>
</dbReference>
<dbReference type="Pfam" id="PF00924">
    <property type="entry name" value="MS_channel_2nd"/>
    <property type="match status" value="1"/>
</dbReference>
<dbReference type="AlphaFoldDB" id="A0A517YRN0"/>
<dbReference type="GO" id="GO:0016020">
    <property type="term" value="C:membrane"/>
    <property type="evidence" value="ECO:0007669"/>
    <property type="project" value="UniProtKB-SubCell"/>
</dbReference>
<reference evidence="7 8" key="1">
    <citation type="submission" date="2019-02" db="EMBL/GenBank/DDBJ databases">
        <title>Deep-cultivation of Planctomycetes and their phenomic and genomic characterization uncovers novel biology.</title>
        <authorList>
            <person name="Wiegand S."/>
            <person name="Jogler M."/>
            <person name="Boedeker C."/>
            <person name="Pinto D."/>
            <person name="Vollmers J."/>
            <person name="Rivas-Marin E."/>
            <person name="Kohn T."/>
            <person name="Peeters S.H."/>
            <person name="Heuer A."/>
            <person name="Rast P."/>
            <person name="Oberbeckmann S."/>
            <person name="Bunk B."/>
            <person name="Jeske O."/>
            <person name="Meyerdierks A."/>
            <person name="Storesund J.E."/>
            <person name="Kallscheuer N."/>
            <person name="Luecker S."/>
            <person name="Lage O.M."/>
            <person name="Pohl T."/>
            <person name="Merkel B.J."/>
            <person name="Hornburger P."/>
            <person name="Mueller R.-W."/>
            <person name="Bruemmer F."/>
            <person name="Labrenz M."/>
            <person name="Spormann A.M."/>
            <person name="Op den Camp H."/>
            <person name="Overmann J."/>
            <person name="Amann R."/>
            <person name="Jetten M.S.M."/>
            <person name="Mascher T."/>
            <person name="Medema M.H."/>
            <person name="Devos D.P."/>
            <person name="Kaster A.-K."/>
            <person name="Ovreas L."/>
            <person name="Rohde M."/>
            <person name="Galperin M.Y."/>
            <person name="Jogler C."/>
        </authorList>
    </citation>
    <scope>NUCLEOTIDE SEQUENCE [LARGE SCALE GENOMIC DNA]</scope>
    <source>
        <strain evidence="7 8">KS4</strain>
    </source>
</reference>
<dbReference type="InterPro" id="IPR010920">
    <property type="entry name" value="LSM_dom_sf"/>
</dbReference>
<evidence type="ECO:0000256" key="5">
    <source>
        <dbReference type="SAM" id="Phobius"/>
    </source>
</evidence>
<keyword evidence="8" id="KW-1185">Reference proteome</keyword>
<evidence type="ECO:0000256" key="4">
    <source>
        <dbReference type="ARBA" id="ARBA00023136"/>
    </source>
</evidence>
<evidence type="ECO:0000313" key="8">
    <source>
        <dbReference type="Proteomes" id="UP000317369"/>
    </source>
</evidence>
<evidence type="ECO:0000256" key="1">
    <source>
        <dbReference type="ARBA" id="ARBA00004370"/>
    </source>
</evidence>
<dbReference type="PANTHER" id="PTHR30566">
    <property type="entry name" value="YNAI-RELATED MECHANOSENSITIVE ION CHANNEL"/>
    <property type="match status" value="1"/>
</dbReference>
<dbReference type="EMBL" id="CP036425">
    <property type="protein sequence ID" value="QDU32882.1"/>
    <property type="molecule type" value="Genomic_DNA"/>
</dbReference>
<evidence type="ECO:0000259" key="6">
    <source>
        <dbReference type="Pfam" id="PF00924"/>
    </source>
</evidence>
<dbReference type="GO" id="GO:0008381">
    <property type="term" value="F:mechanosensitive monoatomic ion channel activity"/>
    <property type="evidence" value="ECO:0007669"/>
    <property type="project" value="UniProtKB-ARBA"/>
</dbReference>
<gene>
    <name evidence="7" type="ORF">KS4_09210</name>
</gene>
<dbReference type="RefSeq" id="WP_145075117.1">
    <property type="nucleotide sequence ID" value="NZ_CP036425.1"/>
</dbReference>
<accession>A0A517YRN0</accession>
<dbReference type="PANTHER" id="PTHR30566:SF27">
    <property type="entry name" value="MECHANOSENSITIVE ION CHANNEL PROTEIN"/>
    <property type="match status" value="1"/>
</dbReference>
<dbReference type="SUPFAM" id="SSF50182">
    <property type="entry name" value="Sm-like ribonucleoproteins"/>
    <property type="match status" value="1"/>
</dbReference>
<dbReference type="KEGG" id="pcor:KS4_09210"/>
<dbReference type="InterPro" id="IPR023408">
    <property type="entry name" value="MscS_beta-dom_sf"/>
</dbReference>
<keyword evidence="4 5" id="KW-0472">Membrane</keyword>
<dbReference type="Proteomes" id="UP000317369">
    <property type="component" value="Chromosome"/>
</dbReference>
<feature type="transmembrane region" description="Helical" evidence="5">
    <location>
        <begin position="76"/>
        <end position="99"/>
    </location>
</feature>
<feature type="transmembrane region" description="Helical" evidence="5">
    <location>
        <begin position="6"/>
        <end position="28"/>
    </location>
</feature>
<dbReference type="Gene3D" id="2.30.30.60">
    <property type="match status" value="1"/>
</dbReference>
<evidence type="ECO:0000313" key="7">
    <source>
        <dbReference type="EMBL" id="QDU32882.1"/>
    </source>
</evidence>
<dbReference type="OrthoDB" id="9775421at2"/>
<protein>
    <submittedName>
        <fullName evidence="7">Mechanosensitive ion channel</fullName>
    </submittedName>
</protein>
<comment type="subcellular location">
    <subcellularLocation>
        <location evidence="1">Membrane</location>
    </subcellularLocation>
</comment>
<name>A0A517YRN0_9BACT</name>
<evidence type="ECO:0000256" key="3">
    <source>
        <dbReference type="ARBA" id="ARBA00022989"/>
    </source>
</evidence>
<feature type="domain" description="Mechanosensitive ion channel MscS" evidence="6">
    <location>
        <begin position="98"/>
        <end position="166"/>
    </location>
</feature>
<sequence length="285" mass="32127">MLKDLWAHAWFNNLVASIVFVIALLILRALTLRWIKASPIKSGDYRRRWLGWIHQAFIFTAILGLIIIWATEIQTLAISLVAFAVAIILATKELILCFTGGMLKASTGMFTIGDRIRINDFRGQVVSQGILSTKLLEIGPGERAHQYTGRTLNVPNSLLLSVPTVNETITGRYGFLSFTVPINIDEDWRLHQDWLLEAAELACKPHIDDARRNIDAFVEKKFMDNITANPRVVLTIPDADHIELVVRVPVPGGEEGRIQRLIIRKYLQLRQPHEESEVSNDSSNA</sequence>
<proteinExistence type="predicted"/>
<keyword evidence="2 5" id="KW-0812">Transmembrane</keyword>